<accession>I7KAE6</accession>
<gene>
    <name evidence="1" type="ORF">CAAU_2644</name>
</gene>
<sequence length="41" mass="4899">MIIFSILCILYLLIIISKLQRQIIRLVQEVGLLKERLEEED</sequence>
<dbReference type="EMBL" id="CAKP01000145">
    <property type="protein sequence ID" value="CCJ34727.1"/>
    <property type="molecule type" value="Genomic_DNA"/>
</dbReference>
<name>I7KAE6_9CLOT</name>
<protein>
    <submittedName>
        <fullName evidence="1">Uncharacterized protein</fullName>
    </submittedName>
</protein>
<evidence type="ECO:0000313" key="1">
    <source>
        <dbReference type="EMBL" id="CCJ34727.1"/>
    </source>
</evidence>
<reference evidence="1 2" key="1">
    <citation type="journal article" date="2011" name="J. Bacteriol.">
        <title>Draft genome sequence of Caloramator australicus strain RC3T, a thermoanaerobe from the Great Artesian Basin of Australia.</title>
        <authorList>
            <person name="Ogg C.D."/>
            <person name="Patel B.K.C."/>
        </authorList>
    </citation>
    <scope>NUCLEOTIDE SEQUENCE [LARGE SCALE GENOMIC DNA]</scope>
    <source>
        <strain evidence="1 2">RC3</strain>
    </source>
</reference>
<comment type="caution">
    <text evidence="1">The sequence shown here is derived from an EMBL/GenBank/DDBJ whole genome shotgun (WGS) entry which is preliminary data.</text>
</comment>
<evidence type="ECO:0000313" key="2">
    <source>
        <dbReference type="Proteomes" id="UP000007652"/>
    </source>
</evidence>
<dbReference type="STRING" id="857293.CAAU_2644"/>
<dbReference type="Proteomes" id="UP000007652">
    <property type="component" value="Unassembled WGS sequence"/>
</dbReference>
<keyword evidence="2" id="KW-1185">Reference proteome</keyword>
<organism evidence="1 2">
    <name type="scientific">Caloramator australicus RC3</name>
    <dbReference type="NCBI Taxonomy" id="857293"/>
    <lineage>
        <taxon>Bacteria</taxon>
        <taxon>Bacillati</taxon>
        <taxon>Bacillota</taxon>
        <taxon>Clostridia</taxon>
        <taxon>Eubacteriales</taxon>
        <taxon>Clostridiaceae</taxon>
        <taxon>Caloramator</taxon>
    </lineage>
</organism>
<proteinExistence type="predicted"/>
<dbReference type="AlphaFoldDB" id="I7KAE6"/>